<dbReference type="EMBL" id="JAOALG010000002">
    <property type="protein sequence ID" value="MEQ5842931.1"/>
    <property type="molecule type" value="Genomic_DNA"/>
</dbReference>
<evidence type="ECO:0000259" key="4">
    <source>
        <dbReference type="PROSITE" id="PS51987"/>
    </source>
</evidence>
<comment type="similarity">
    <text evidence="2 3">Belongs to the glutamine synthetase family.</text>
</comment>
<evidence type="ECO:0000256" key="2">
    <source>
        <dbReference type="PROSITE-ProRule" id="PRU01331"/>
    </source>
</evidence>
<comment type="caution">
    <text evidence="5">The sequence shown here is derived from an EMBL/GenBank/DDBJ whole genome shotgun (WGS) entry which is preliminary data.</text>
</comment>
<reference evidence="5 6" key="1">
    <citation type="journal article" date="2024" name="Chem. Sci.">
        <title>Discovery of a lagriamide polyketide by integrated genome mining, isotopic labeling, and untargeted metabolomics.</title>
        <authorList>
            <person name="Fergusson C.H."/>
            <person name="Saulog J."/>
            <person name="Paulo B.S."/>
            <person name="Wilson D.M."/>
            <person name="Liu D.Y."/>
            <person name="Morehouse N.J."/>
            <person name="Waterworth S."/>
            <person name="Barkei J."/>
            <person name="Gray C.A."/>
            <person name="Kwan J.C."/>
            <person name="Eustaquio A.S."/>
            <person name="Linington R.G."/>
        </authorList>
    </citation>
    <scope>NUCLEOTIDE SEQUENCE [LARGE SCALE GENOMIC DNA]</scope>
    <source>
        <strain evidence="5 6">RL17-338-BIF-B</strain>
    </source>
</reference>
<evidence type="ECO:0000313" key="6">
    <source>
        <dbReference type="Proteomes" id="UP001469089"/>
    </source>
</evidence>
<organism evidence="5 6">
    <name type="scientific">Paraburkholderia acidicola</name>
    <dbReference type="NCBI Taxonomy" id="1912599"/>
    <lineage>
        <taxon>Bacteria</taxon>
        <taxon>Pseudomonadati</taxon>
        <taxon>Pseudomonadota</taxon>
        <taxon>Betaproteobacteria</taxon>
        <taxon>Burkholderiales</taxon>
        <taxon>Burkholderiaceae</taxon>
        <taxon>Paraburkholderia</taxon>
    </lineage>
</organism>
<dbReference type="InterPro" id="IPR008146">
    <property type="entry name" value="Gln_synth_cat_dom"/>
</dbReference>
<dbReference type="SMART" id="SM01230">
    <property type="entry name" value="Gln-synt_C"/>
    <property type="match status" value="1"/>
</dbReference>
<dbReference type="Gene3D" id="3.30.590.10">
    <property type="entry name" value="Glutamine synthetase/guanido kinase, catalytic domain"/>
    <property type="match status" value="1"/>
</dbReference>
<dbReference type="PANTHER" id="PTHR43785">
    <property type="entry name" value="GAMMA-GLUTAMYLPUTRESCINE SYNTHETASE"/>
    <property type="match status" value="1"/>
</dbReference>
<dbReference type="SUPFAM" id="SSF55931">
    <property type="entry name" value="Glutamine synthetase/guanido kinase"/>
    <property type="match status" value="1"/>
</dbReference>
<protein>
    <submittedName>
        <fullName evidence="5">Glutamine synthetase family protein</fullName>
    </submittedName>
</protein>
<dbReference type="InterPro" id="IPR036651">
    <property type="entry name" value="Gln_synt_N_sf"/>
</dbReference>
<gene>
    <name evidence="5" type="ORF">N0A02_26090</name>
</gene>
<sequence length="456" mass="51361">MNRHILKPEDLRDQGFHTVIVGSPDLQGRLLGRRIPVEGFERVLKEGVEVCTCAWAWDTTQSLSLVESGAFELCNYANGIPDVRLRPDLSTLRRAAWLEGVAICLADPVDIKTEEPMTISPRVLLKKEIEAYRQSGLVPKAGTELEFYLFRNDPRELREQGFRNLRPTTLVASDFMIHEGNAYEWFFRKLRDDLKNSGIEMEAAQSEYGLGQWEMTFVYGDPLEMADRHLLYKLAVRDSAVAAGLSVSFMAKPVNSQPGSSCHVHFSILDESGNTVFWDDSADHNMSETMRYATAGVLQHIPEFMVWYAPTVNAYRRVNSTMVAGSGRTWGHENRTVSVRRVGSTPSSMRFEFRLPGADTNPYLTLAGLLASARDGITNKSTLCPPTTGNAYALPPDTGMPTHLGEAAELFCESEFVQEIIGKENARHFKELAGDEWRQFQSSVTDWELDRYFDRI</sequence>
<evidence type="ECO:0000256" key="1">
    <source>
        <dbReference type="ARBA" id="ARBA00022598"/>
    </source>
</evidence>
<dbReference type="Gene3D" id="3.10.20.70">
    <property type="entry name" value="Glutamine synthetase, N-terminal domain"/>
    <property type="match status" value="1"/>
</dbReference>
<dbReference type="PROSITE" id="PS51987">
    <property type="entry name" value="GS_CATALYTIC"/>
    <property type="match status" value="1"/>
</dbReference>
<keyword evidence="1" id="KW-0436">Ligase</keyword>
<evidence type="ECO:0000313" key="5">
    <source>
        <dbReference type="EMBL" id="MEQ5842931.1"/>
    </source>
</evidence>
<dbReference type="PANTHER" id="PTHR43785:SF12">
    <property type="entry name" value="TYPE-1 GLUTAMINE SYNTHETASE 2"/>
    <property type="match status" value="1"/>
</dbReference>
<feature type="domain" description="GS catalytic" evidence="4">
    <location>
        <begin position="121"/>
        <end position="456"/>
    </location>
</feature>
<dbReference type="Proteomes" id="UP001469089">
    <property type="component" value="Unassembled WGS sequence"/>
</dbReference>
<dbReference type="RefSeq" id="WP_349544679.1">
    <property type="nucleotide sequence ID" value="NZ_JAOALG010000002.1"/>
</dbReference>
<accession>A0ABV1LVD7</accession>
<dbReference type="InterPro" id="IPR014746">
    <property type="entry name" value="Gln_synth/guanido_kin_cat_dom"/>
</dbReference>
<name>A0ABV1LVD7_9BURK</name>
<dbReference type="Pfam" id="PF00120">
    <property type="entry name" value="Gln-synt_C"/>
    <property type="match status" value="1"/>
</dbReference>
<dbReference type="SUPFAM" id="SSF54368">
    <property type="entry name" value="Glutamine synthetase, N-terminal domain"/>
    <property type="match status" value="1"/>
</dbReference>
<proteinExistence type="inferred from homology"/>
<keyword evidence="6" id="KW-1185">Reference proteome</keyword>
<evidence type="ECO:0000256" key="3">
    <source>
        <dbReference type="RuleBase" id="RU000384"/>
    </source>
</evidence>